<sequence length="122" mass="13431">MEKYFSKTVLWIAVLLLSASFQPAQLRLLPTSLKITVLDELGNPANGTNVTLYATKEDYRAEINPVTTTEKTDEKGLVVFKKLDAKAYYVHAINGDKSNIGAGVLTSPLMEGRTNKVNTIIE</sequence>
<dbReference type="InterPro" id="IPR008964">
    <property type="entry name" value="Invasin/intimin_cell_adhesion"/>
</dbReference>
<proteinExistence type="predicted"/>
<evidence type="ECO:0000313" key="3">
    <source>
        <dbReference type="Proteomes" id="UP001065174"/>
    </source>
</evidence>
<evidence type="ECO:0000259" key="1">
    <source>
        <dbReference type="Pfam" id="PF26198"/>
    </source>
</evidence>
<dbReference type="InterPro" id="IPR013783">
    <property type="entry name" value="Ig-like_fold"/>
</dbReference>
<dbReference type="InterPro" id="IPR058615">
    <property type="entry name" value="Ig_SMCHD1_6th"/>
</dbReference>
<dbReference type="Gene3D" id="2.60.40.10">
    <property type="entry name" value="Immunoglobulins"/>
    <property type="match status" value="1"/>
</dbReference>
<evidence type="ECO:0000313" key="2">
    <source>
        <dbReference type="EMBL" id="UXP32512.1"/>
    </source>
</evidence>
<gene>
    <name evidence="2" type="ORF">N6H18_00790</name>
</gene>
<reference evidence="2" key="1">
    <citation type="submission" date="2022-09" db="EMBL/GenBank/DDBJ databases">
        <title>Comparative genomics and taxonomic characterization of three novel marine species of genus Reichenbachiella exhibiting antioxidant and polysaccharide degradation activities.</title>
        <authorList>
            <person name="Muhammad N."/>
            <person name="Lee Y.-J."/>
            <person name="Ko J."/>
            <person name="Kim S.-G."/>
        </authorList>
    </citation>
    <scope>NUCLEOTIDE SEQUENCE</scope>
    <source>
        <strain evidence="2">BKB1-1</strain>
    </source>
</reference>
<name>A0ABY6CPR0_9BACT</name>
<keyword evidence="3" id="KW-1185">Reference proteome</keyword>
<dbReference type="RefSeq" id="WP_262309947.1">
    <property type="nucleotide sequence ID" value="NZ_CP106679.1"/>
</dbReference>
<dbReference type="Proteomes" id="UP001065174">
    <property type="component" value="Chromosome"/>
</dbReference>
<organism evidence="2 3">
    <name type="scientific">Reichenbachiella agarivorans</name>
    <dbReference type="NCBI Taxonomy" id="2979464"/>
    <lineage>
        <taxon>Bacteria</taxon>
        <taxon>Pseudomonadati</taxon>
        <taxon>Bacteroidota</taxon>
        <taxon>Cytophagia</taxon>
        <taxon>Cytophagales</taxon>
        <taxon>Reichenbachiellaceae</taxon>
        <taxon>Reichenbachiella</taxon>
    </lineage>
</organism>
<dbReference type="EMBL" id="CP106679">
    <property type="protein sequence ID" value="UXP32512.1"/>
    <property type="molecule type" value="Genomic_DNA"/>
</dbReference>
<dbReference type="SUPFAM" id="SSF49373">
    <property type="entry name" value="Invasin/intimin cell-adhesion fragments"/>
    <property type="match status" value="1"/>
</dbReference>
<dbReference type="Pfam" id="PF26198">
    <property type="entry name" value="Ig_SMCHD1_6th"/>
    <property type="match status" value="1"/>
</dbReference>
<accession>A0ABY6CPR0</accession>
<feature type="domain" description="SMCHD1 Ig-like" evidence="1">
    <location>
        <begin position="28"/>
        <end position="87"/>
    </location>
</feature>
<protein>
    <submittedName>
        <fullName evidence="2">Carboxypeptidase regulatory-like domain-containing protein</fullName>
    </submittedName>
</protein>